<reference evidence="2" key="2">
    <citation type="journal article" date="2013" name="G3 (Bethesda)">
        <title>Genomes of Ashbya fungi isolated from insects reveal four mating-type loci, numerous translocations, lack of transposons, and distinct gene duplications.</title>
        <authorList>
            <person name="Dietrich F.S."/>
            <person name="Voegeli S."/>
            <person name="Kuo S."/>
            <person name="Philippsen P."/>
        </authorList>
    </citation>
    <scope>GENOME REANNOTATION</scope>
    <source>
        <strain evidence="2">ATCC 10895 / CBS 109.51 / FGSC 9923 / NRRL Y-1056</strain>
    </source>
</reference>
<dbReference type="Proteomes" id="UP000000591">
    <property type="component" value="Chromosome II"/>
</dbReference>
<dbReference type="KEGG" id="ago:AGOS_ABR011W"/>
<dbReference type="FunCoup" id="Q75DL0">
    <property type="interactions" value="28"/>
</dbReference>
<reference evidence="1 2" key="1">
    <citation type="journal article" date="2004" name="Science">
        <title>The Ashbya gossypii genome as a tool for mapping the ancient Saccharomyces cerevisiae genome.</title>
        <authorList>
            <person name="Dietrich F.S."/>
            <person name="Voegeli S."/>
            <person name="Brachat S."/>
            <person name="Lerch A."/>
            <person name="Gates K."/>
            <person name="Steiner S."/>
            <person name="Mohr C."/>
            <person name="Pohlmann R."/>
            <person name="Luedi P."/>
            <person name="Choi S."/>
            <person name="Wing R.A."/>
            <person name="Flavier A."/>
            <person name="Gaffney T.D."/>
            <person name="Philippsen P."/>
        </authorList>
    </citation>
    <scope>NUCLEOTIDE SEQUENCE [LARGE SCALE GENOMIC DNA]</scope>
    <source>
        <strain evidence="2">ATCC 10895 / CBS 109.51 / FGSC 9923 / NRRL Y-1056</strain>
    </source>
</reference>
<evidence type="ECO:0000313" key="1">
    <source>
        <dbReference type="EMBL" id="AAS50781.1"/>
    </source>
</evidence>
<dbReference type="OMA" id="FRIKRKH"/>
<dbReference type="GeneID" id="4619049"/>
<dbReference type="RefSeq" id="NP_982957.1">
    <property type="nucleotide sequence ID" value="NM_208310.1"/>
</dbReference>
<feature type="binding site" evidence="3">
    <location>
        <position position="135"/>
    </location>
    <ligand>
        <name>Mg(2+)</name>
        <dbReference type="ChEBI" id="CHEBI:18420"/>
    </ligand>
</feature>
<dbReference type="OrthoDB" id="4053447at2759"/>
<reference evidence="3" key="3">
    <citation type="submission" date="2018-05" db="PDB data bank">
        <title>Structure of Eremothecium gossypii Shu1:Shu2 complex.</title>
        <authorList>
            <person name="Singh N."/>
            <person name="Corbett K.D."/>
        </authorList>
    </citation>
    <scope>X-RAY CRYSTALLOGRAPHY (2.10 ANGSTROMS) OF 19-163 IN COMPLEX WITH MG(2+)</scope>
</reference>
<dbReference type="GO" id="GO:0046872">
    <property type="term" value="F:metal ion binding"/>
    <property type="evidence" value="ECO:0007669"/>
    <property type="project" value="UniProtKB-KW"/>
</dbReference>
<dbReference type="HOGENOM" id="CLU_1627036_0_0_1"/>
<accession>Q75DL0</accession>
<evidence type="ECO:0000313" key="2">
    <source>
        <dbReference type="Proteomes" id="UP000000591"/>
    </source>
</evidence>
<dbReference type="AlphaFoldDB" id="Q75DL0"/>
<dbReference type="InParanoid" id="Q75DL0"/>
<protein>
    <submittedName>
        <fullName evidence="1">ABR011Wp</fullName>
    </submittedName>
</protein>
<keyword evidence="3" id="KW-0479">Metal-binding</keyword>
<evidence type="ECO:0007829" key="3">
    <source>
        <dbReference type="PDB" id="6DEX"/>
    </source>
</evidence>
<keyword evidence="3" id="KW-0002">3D-structure</keyword>
<sequence>MNSRMPEAPPPPRSACQMERALLQLVVEDDAKALVFVLGQDARRYFEEELPASPFEFPSPQAVANSRQNVGVMFLDKLQYLYMYLTKLEVDEAPEYRTLVVYGLEQLLGAGGELDADQVRLASLIYNTAFRVRVRHGAAVRFVAHGAPHAQLQQLEAHWRLFT</sequence>
<dbReference type="eggNOG" id="ENOG502S9M3">
    <property type="taxonomic scope" value="Eukaryota"/>
</dbReference>
<dbReference type="EMBL" id="AE016815">
    <property type="protein sequence ID" value="AAS50781.1"/>
    <property type="molecule type" value="Genomic_DNA"/>
</dbReference>
<proteinExistence type="evidence at protein level"/>
<dbReference type="PDBsum" id="6DEX"/>
<keyword evidence="2" id="KW-1185">Reference proteome</keyword>
<dbReference type="PDB" id="6DEX">
    <property type="method" value="X-ray"/>
    <property type="resolution" value="2.10 A"/>
    <property type="chains" value="A=19-163"/>
</dbReference>
<name>Q75DL0_EREGS</name>
<gene>
    <name evidence="1" type="ORF">AGOS_ABR011W</name>
</gene>
<organism evidence="1 2">
    <name type="scientific">Eremothecium gossypii (strain ATCC 10895 / CBS 109.51 / FGSC 9923 / NRRL Y-1056)</name>
    <name type="common">Yeast</name>
    <name type="synonym">Ashbya gossypii</name>
    <dbReference type="NCBI Taxonomy" id="284811"/>
    <lineage>
        <taxon>Eukaryota</taxon>
        <taxon>Fungi</taxon>
        <taxon>Dikarya</taxon>
        <taxon>Ascomycota</taxon>
        <taxon>Saccharomycotina</taxon>
        <taxon>Saccharomycetes</taxon>
        <taxon>Saccharomycetales</taxon>
        <taxon>Saccharomycetaceae</taxon>
        <taxon>Eremothecium</taxon>
    </lineage>
</organism>
<dbReference type="SMR" id="Q75DL0"/>
<dbReference type="STRING" id="284811.Q75DL0"/>